<dbReference type="Proteomes" id="UP001175000">
    <property type="component" value="Unassembled WGS sequence"/>
</dbReference>
<dbReference type="AlphaFoldDB" id="A0AA39T2R0"/>
<organism evidence="3 4">
    <name type="scientific">Immersiella caudata</name>
    <dbReference type="NCBI Taxonomy" id="314043"/>
    <lineage>
        <taxon>Eukaryota</taxon>
        <taxon>Fungi</taxon>
        <taxon>Dikarya</taxon>
        <taxon>Ascomycota</taxon>
        <taxon>Pezizomycotina</taxon>
        <taxon>Sordariomycetes</taxon>
        <taxon>Sordariomycetidae</taxon>
        <taxon>Sordariales</taxon>
        <taxon>Lasiosphaeriaceae</taxon>
        <taxon>Immersiella</taxon>
    </lineage>
</organism>
<evidence type="ECO:0000313" key="3">
    <source>
        <dbReference type="EMBL" id="KAK0613201.1"/>
    </source>
</evidence>
<evidence type="ECO:0000256" key="1">
    <source>
        <dbReference type="RuleBase" id="RU363044"/>
    </source>
</evidence>
<keyword evidence="1" id="KW-0347">Helicase</keyword>
<dbReference type="EMBL" id="JAULSU010000006">
    <property type="protein sequence ID" value="KAK0613201.1"/>
    <property type="molecule type" value="Genomic_DNA"/>
</dbReference>
<keyword evidence="1" id="KW-0067">ATP-binding</keyword>
<gene>
    <name evidence="3" type="ORF">B0T14DRAFT_438703</name>
</gene>
<comment type="caution">
    <text evidence="3">The sequence shown here is derived from an EMBL/GenBank/DDBJ whole genome shotgun (WGS) entry which is preliminary data.</text>
</comment>
<dbReference type="InterPro" id="IPR051055">
    <property type="entry name" value="PIF1_helicase"/>
</dbReference>
<dbReference type="InterPro" id="IPR010285">
    <property type="entry name" value="DNA_helicase_pif1-like_DEAD"/>
</dbReference>
<keyword evidence="1" id="KW-0227">DNA damage</keyword>
<keyword evidence="4" id="KW-1185">Reference proteome</keyword>
<name>A0AA39T2R0_9PEZI</name>
<proteinExistence type="inferred from homology"/>
<dbReference type="Pfam" id="PF05970">
    <property type="entry name" value="PIF1"/>
    <property type="match status" value="1"/>
</dbReference>
<accession>A0AA39T2R0</accession>
<dbReference type="InterPro" id="IPR027417">
    <property type="entry name" value="P-loop_NTPase"/>
</dbReference>
<keyword evidence="1" id="KW-0233">DNA recombination</keyword>
<keyword evidence="1" id="KW-0547">Nucleotide-binding</keyword>
<sequence length="300" mass="33762">MYKWMTKKMLVVDEVSMLGCHDLCTINDRLQQFRRSADGAASTKPFGGIPVVLLAGDFLQFQPVLQSSILIPADPRRHIKPDAQRRENTARELFGKFRNVILLQEQVRAISDPPFQRFLKRVRQGKQTRDDAETLNRRIANIPTMSIPVNLRIITPLNRHRWDLSLSTMLQWAKEKGRVATTFISTNDLKDLQPTPALATKLCMVGDNTKCPIPAIFPYVRGMSVCLNENKFTALQVANGSLFAAVGIVPNPSSQVFSCSATVRIHVGNPLGIILRSDVTKTRYQHNFRISEHDCLRPGS</sequence>
<dbReference type="EC" id="5.6.2.3" evidence="1"/>
<keyword evidence="1" id="KW-0234">DNA repair</keyword>
<dbReference type="Gene3D" id="3.40.50.300">
    <property type="entry name" value="P-loop containing nucleotide triphosphate hydrolases"/>
    <property type="match status" value="1"/>
</dbReference>
<dbReference type="GO" id="GO:0006281">
    <property type="term" value="P:DNA repair"/>
    <property type="evidence" value="ECO:0007669"/>
    <property type="project" value="UniProtKB-KW"/>
</dbReference>
<comment type="catalytic activity">
    <reaction evidence="1">
        <text>ATP + H2O = ADP + phosphate + H(+)</text>
        <dbReference type="Rhea" id="RHEA:13065"/>
        <dbReference type="ChEBI" id="CHEBI:15377"/>
        <dbReference type="ChEBI" id="CHEBI:15378"/>
        <dbReference type="ChEBI" id="CHEBI:30616"/>
        <dbReference type="ChEBI" id="CHEBI:43474"/>
        <dbReference type="ChEBI" id="CHEBI:456216"/>
        <dbReference type="EC" id="5.6.2.3"/>
    </reaction>
</comment>
<dbReference type="GO" id="GO:0043139">
    <property type="term" value="F:5'-3' DNA helicase activity"/>
    <property type="evidence" value="ECO:0007669"/>
    <property type="project" value="UniProtKB-EC"/>
</dbReference>
<comment type="cofactor">
    <cofactor evidence="1">
        <name>Mg(2+)</name>
        <dbReference type="ChEBI" id="CHEBI:18420"/>
    </cofactor>
</comment>
<dbReference type="GO" id="GO:0016787">
    <property type="term" value="F:hydrolase activity"/>
    <property type="evidence" value="ECO:0007669"/>
    <property type="project" value="UniProtKB-KW"/>
</dbReference>
<feature type="domain" description="DNA helicase Pif1-like DEAD-box helicase" evidence="2">
    <location>
        <begin position="3"/>
        <end position="68"/>
    </location>
</feature>
<comment type="similarity">
    <text evidence="1">Belongs to the helicase family.</text>
</comment>
<keyword evidence="1" id="KW-0378">Hydrolase</keyword>
<evidence type="ECO:0000313" key="4">
    <source>
        <dbReference type="Proteomes" id="UP001175000"/>
    </source>
</evidence>
<dbReference type="GO" id="GO:0000723">
    <property type="term" value="P:telomere maintenance"/>
    <property type="evidence" value="ECO:0007669"/>
    <property type="project" value="InterPro"/>
</dbReference>
<evidence type="ECO:0000259" key="2">
    <source>
        <dbReference type="Pfam" id="PF05970"/>
    </source>
</evidence>
<dbReference type="GO" id="GO:0005524">
    <property type="term" value="F:ATP binding"/>
    <property type="evidence" value="ECO:0007669"/>
    <property type="project" value="UniProtKB-KW"/>
</dbReference>
<protein>
    <recommendedName>
        <fullName evidence="1">ATP-dependent DNA helicase</fullName>
        <ecNumber evidence="1">5.6.2.3</ecNumber>
    </recommendedName>
</protein>
<reference evidence="3" key="1">
    <citation type="submission" date="2023-06" db="EMBL/GenBank/DDBJ databases">
        <title>Genome-scale phylogeny and comparative genomics of the fungal order Sordariales.</title>
        <authorList>
            <consortium name="Lawrence Berkeley National Laboratory"/>
            <person name="Hensen N."/>
            <person name="Bonometti L."/>
            <person name="Westerberg I."/>
            <person name="Brannstrom I.O."/>
            <person name="Guillou S."/>
            <person name="Cros-Aarteil S."/>
            <person name="Calhoun S."/>
            <person name="Haridas S."/>
            <person name="Kuo A."/>
            <person name="Mondo S."/>
            <person name="Pangilinan J."/>
            <person name="Riley R."/>
            <person name="Labutti K."/>
            <person name="Andreopoulos B."/>
            <person name="Lipzen A."/>
            <person name="Chen C."/>
            <person name="Yanf M."/>
            <person name="Daum C."/>
            <person name="Ng V."/>
            <person name="Clum A."/>
            <person name="Steindorff A."/>
            <person name="Ohm R."/>
            <person name="Martin F."/>
            <person name="Silar P."/>
            <person name="Natvig D."/>
            <person name="Lalanne C."/>
            <person name="Gautier V."/>
            <person name="Ament-Velasquez S.L."/>
            <person name="Kruys A."/>
            <person name="Hutchinson M.I."/>
            <person name="Powell A.J."/>
            <person name="Barry K."/>
            <person name="Miller A.N."/>
            <person name="Grigoriev I.V."/>
            <person name="Debuchy R."/>
            <person name="Gladieux P."/>
            <person name="Thoren M.H."/>
            <person name="Johannesson H."/>
        </authorList>
    </citation>
    <scope>NUCLEOTIDE SEQUENCE</scope>
    <source>
        <strain evidence="3">CBS 606.72</strain>
    </source>
</reference>
<dbReference type="GO" id="GO:0006310">
    <property type="term" value="P:DNA recombination"/>
    <property type="evidence" value="ECO:0007669"/>
    <property type="project" value="UniProtKB-KW"/>
</dbReference>
<dbReference type="PANTHER" id="PTHR47642">
    <property type="entry name" value="ATP-DEPENDENT DNA HELICASE"/>
    <property type="match status" value="1"/>
</dbReference>